<feature type="active site" description="Nucleophile" evidence="6">
    <location>
        <position position="392"/>
    </location>
</feature>
<dbReference type="PANTHER" id="PTHR30582:SF33">
    <property type="entry name" value="EXPORTED PROTEIN"/>
    <property type="match status" value="1"/>
</dbReference>
<protein>
    <submittedName>
        <fullName evidence="9">L,D-transpeptidase/peptidoglycan binding protein</fullName>
    </submittedName>
</protein>
<gene>
    <name evidence="9" type="ORF">KYD98_01040</name>
</gene>
<evidence type="ECO:0000256" key="4">
    <source>
        <dbReference type="ARBA" id="ARBA00022984"/>
    </source>
</evidence>
<comment type="caution">
    <text evidence="9">The sequence shown here is derived from an EMBL/GenBank/DDBJ whole genome shotgun (WGS) entry which is preliminary data.</text>
</comment>
<dbReference type="InterPro" id="IPR050979">
    <property type="entry name" value="LD-transpeptidase"/>
</dbReference>
<dbReference type="RefSeq" id="WP_219777734.1">
    <property type="nucleotide sequence ID" value="NZ_JAHXPT010000001.1"/>
</dbReference>
<dbReference type="SUPFAM" id="SSF143985">
    <property type="entry name" value="L,D-transpeptidase pre-catalytic domain-like"/>
    <property type="match status" value="1"/>
</dbReference>
<feature type="transmembrane region" description="Helical" evidence="7">
    <location>
        <begin position="12"/>
        <end position="31"/>
    </location>
</feature>
<dbReference type="InterPro" id="IPR005490">
    <property type="entry name" value="LD_TPept_cat_dom"/>
</dbReference>
<dbReference type="EMBL" id="JAHXPT010000001">
    <property type="protein sequence ID" value="MBW6408673.1"/>
    <property type="molecule type" value="Genomic_DNA"/>
</dbReference>
<keyword evidence="7" id="KW-0812">Transmembrane</keyword>
<evidence type="ECO:0000259" key="8">
    <source>
        <dbReference type="PROSITE" id="PS52029"/>
    </source>
</evidence>
<keyword evidence="10" id="KW-1185">Reference proteome</keyword>
<keyword evidence="7" id="KW-1133">Transmembrane helix</keyword>
<dbReference type="InterPro" id="IPR038063">
    <property type="entry name" value="Transpep_catalytic_dom"/>
</dbReference>
<evidence type="ECO:0000256" key="6">
    <source>
        <dbReference type="PROSITE-ProRule" id="PRU01373"/>
    </source>
</evidence>
<evidence type="ECO:0000313" key="10">
    <source>
        <dbReference type="Proteomes" id="UP001519921"/>
    </source>
</evidence>
<dbReference type="PROSITE" id="PS52029">
    <property type="entry name" value="LD_TPASE"/>
    <property type="match status" value="1"/>
</dbReference>
<dbReference type="Gene3D" id="3.10.20.800">
    <property type="match status" value="1"/>
</dbReference>
<accession>A0ABS7AKQ4</accession>
<dbReference type="Gene3D" id="2.40.440.10">
    <property type="entry name" value="L,D-transpeptidase catalytic domain-like"/>
    <property type="match status" value="1"/>
</dbReference>
<evidence type="ECO:0000256" key="3">
    <source>
        <dbReference type="ARBA" id="ARBA00022960"/>
    </source>
</evidence>
<dbReference type="Proteomes" id="UP001519921">
    <property type="component" value="Unassembled WGS sequence"/>
</dbReference>
<dbReference type="Pfam" id="PF12229">
    <property type="entry name" value="PG_binding_4"/>
    <property type="match status" value="1"/>
</dbReference>
<name>A0ABS7AKQ4_9CLOT</name>
<dbReference type="PANTHER" id="PTHR30582">
    <property type="entry name" value="L,D-TRANSPEPTIDASE"/>
    <property type="match status" value="1"/>
</dbReference>
<organism evidence="9 10">
    <name type="scientific">Clostridium weizhouense</name>
    <dbReference type="NCBI Taxonomy" id="2859781"/>
    <lineage>
        <taxon>Bacteria</taxon>
        <taxon>Bacillati</taxon>
        <taxon>Bacillota</taxon>
        <taxon>Clostridia</taxon>
        <taxon>Eubacteriales</taxon>
        <taxon>Clostridiaceae</taxon>
        <taxon>Clostridium</taxon>
    </lineage>
</organism>
<evidence type="ECO:0000256" key="1">
    <source>
        <dbReference type="ARBA" id="ARBA00004752"/>
    </source>
</evidence>
<keyword evidence="7" id="KW-0472">Membrane</keyword>
<dbReference type="CDD" id="cd16913">
    <property type="entry name" value="YkuD_like"/>
    <property type="match status" value="1"/>
</dbReference>
<sequence>MKKITKIFNKIYKWSIVFIFSTFFIFNMSILTNTINVSAKTLDKDNEKTSSESYTLTLEERGGIIEKIYGIDIGLKYNEDNSKVISYDENLLNQCLNKLSCFDNNKVIQPQNAKIEYNNNSYILTKEIYGNKVKKNILHDKIVKAILNGEISINLEYSDCYENPKFVENSPIVSYAYNTLNKYISSNITYTFAGNTQVLDGSTIKDWIGIDENFQVIFDESKVRDYVDTMANTYTSLLGNTIKVSGGYDGNNHSWKIDSEAETKELLDNIKNGQTISKHPIYYQTSAASYFSNVGETFVEIDMGNQHLWYYKDGYLVVEGDVVTGNLSTGCATPDGIYRLYYKQKDTVLRGPGYAAPVCFWMPFNGGIGLHDASWRSEFGGEIYKTNGSHGCINAPYYLAKAVYDNISSGTNVICYN</sequence>
<proteinExistence type="predicted"/>
<reference evidence="9 10" key="1">
    <citation type="submission" date="2021-07" db="EMBL/GenBank/DDBJ databases">
        <title>Clostridium weizhouense sp. nov., an anaerobic bacterium isolated from activated sludge of Petroleum wastewater.</title>
        <authorList>
            <person name="Li Q."/>
        </authorList>
    </citation>
    <scope>NUCLEOTIDE SEQUENCE [LARGE SCALE GENOMIC DNA]</scope>
    <source>
        <strain evidence="9 10">YB-6</strain>
    </source>
</reference>
<evidence type="ECO:0000256" key="7">
    <source>
        <dbReference type="SAM" id="Phobius"/>
    </source>
</evidence>
<comment type="pathway">
    <text evidence="1 6">Cell wall biogenesis; peptidoglycan biosynthesis.</text>
</comment>
<keyword evidence="2" id="KW-0808">Transferase</keyword>
<keyword evidence="5 6" id="KW-0961">Cell wall biogenesis/degradation</keyword>
<dbReference type="InterPro" id="IPR022029">
    <property type="entry name" value="YoaR-like_PG-bd"/>
</dbReference>
<evidence type="ECO:0000256" key="5">
    <source>
        <dbReference type="ARBA" id="ARBA00023316"/>
    </source>
</evidence>
<dbReference type="SUPFAM" id="SSF141523">
    <property type="entry name" value="L,D-transpeptidase catalytic domain-like"/>
    <property type="match status" value="1"/>
</dbReference>
<dbReference type="Pfam" id="PF03734">
    <property type="entry name" value="YkuD"/>
    <property type="match status" value="1"/>
</dbReference>
<keyword evidence="4 6" id="KW-0573">Peptidoglycan synthesis</keyword>
<feature type="active site" description="Proton donor/acceptor" evidence="6">
    <location>
        <position position="371"/>
    </location>
</feature>
<evidence type="ECO:0000313" key="9">
    <source>
        <dbReference type="EMBL" id="MBW6408673.1"/>
    </source>
</evidence>
<dbReference type="InterPro" id="IPR038054">
    <property type="entry name" value="LD_TPept-like_central_sf"/>
</dbReference>
<evidence type="ECO:0000256" key="2">
    <source>
        <dbReference type="ARBA" id="ARBA00022679"/>
    </source>
</evidence>
<feature type="domain" description="L,D-TPase catalytic" evidence="8">
    <location>
        <begin position="297"/>
        <end position="416"/>
    </location>
</feature>
<keyword evidence="3 6" id="KW-0133">Cell shape</keyword>